<protein>
    <submittedName>
        <fullName evidence="1">Uncharacterized protein</fullName>
    </submittedName>
</protein>
<dbReference type="EMBL" id="BTRK01000003">
    <property type="protein sequence ID" value="GMR43218.1"/>
    <property type="molecule type" value="Genomic_DNA"/>
</dbReference>
<dbReference type="Gene3D" id="2.30.30.140">
    <property type="match status" value="1"/>
</dbReference>
<dbReference type="AlphaFoldDB" id="A0AAN5C9R4"/>
<proteinExistence type="predicted"/>
<name>A0AAN5C9R4_9BILA</name>
<feature type="non-terminal residue" evidence="1">
    <location>
        <position position="1"/>
    </location>
</feature>
<gene>
    <name evidence="1" type="ORF">PMAYCL1PPCAC_13413</name>
</gene>
<reference evidence="2" key="1">
    <citation type="submission" date="2022-10" db="EMBL/GenBank/DDBJ databases">
        <title>Genome assembly of Pristionchus species.</title>
        <authorList>
            <person name="Yoshida K."/>
            <person name="Sommer R.J."/>
        </authorList>
    </citation>
    <scope>NUCLEOTIDE SEQUENCE [LARGE SCALE GENOMIC DNA]</scope>
    <source>
        <strain evidence="2">RS5460</strain>
    </source>
</reference>
<accession>A0AAN5C9R4</accession>
<evidence type="ECO:0000313" key="2">
    <source>
        <dbReference type="Proteomes" id="UP001328107"/>
    </source>
</evidence>
<evidence type="ECO:0000313" key="1">
    <source>
        <dbReference type="EMBL" id="GMR43218.1"/>
    </source>
</evidence>
<keyword evidence="2" id="KW-1185">Reference proteome</keyword>
<dbReference type="SUPFAM" id="SSF63748">
    <property type="entry name" value="Tudor/PWWP/MBT"/>
    <property type="match status" value="1"/>
</dbReference>
<organism evidence="1 2">
    <name type="scientific">Pristionchus mayeri</name>
    <dbReference type="NCBI Taxonomy" id="1317129"/>
    <lineage>
        <taxon>Eukaryota</taxon>
        <taxon>Metazoa</taxon>
        <taxon>Ecdysozoa</taxon>
        <taxon>Nematoda</taxon>
        <taxon>Chromadorea</taxon>
        <taxon>Rhabditida</taxon>
        <taxon>Rhabditina</taxon>
        <taxon>Diplogasteromorpha</taxon>
        <taxon>Diplogasteroidea</taxon>
        <taxon>Neodiplogasteridae</taxon>
        <taxon>Pristionchus</taxon>
    </lineage>
</organism>
<comment type="caution">
    <text evidence="1">The sequence shown here is derived from an EMBL/GenBank/DDBJ whole genome shotgun (WGS) entry which is preliminary data.</text>
</comment>
<dbReference type="Proteomes" id="UP001328107">
    <property type="component" value="Unassembled WGS sequence"/>
</dbReference>
<sequence length="112" mass="12667">QLYAIAGILKPLLPAPFPVFDWISYIESTGGAPAHLECFWKRSLGGFVNKFENQIGKILKVPDFTGPRDPLWCTVGEVVQVYGPWVEIHILDTEPVFDEWFLSDDACLQPFL</sequence>